<evidence type="ECO:0000256" key="13">
    <source>
        <dbReference type="ARBA" id="ARBA00024688"/>
    </source>
</evidence>
<keyword evidence="12 17" id="KW-0472">Membrane</keyword>
<dbReference type="PROSITE" id="PS51257">
    <property type="entry name" value="PROKAR_LIPOPROTEIN"/>
    <property type="match status" value="1"/>
</dbReference>
<dbReference type="Proteomes" id="UP000490386">
    <property type="component" value="Unassembled WGS sequence"/>
</dbReference>
<keyword evidence="20" id="KW-1185">Reference proteome</keyword>
<keyword evidence="4" id="KW-0813">Transport</keyword>
<evidence type="ECO:0000256" key="9">
    <source>
        <dbReference type="ARBA" id="ARBA00022982"/>
    </source>
</evidence>
<keyword evidence="8" id="KW-1278">Translocase</keyword>
<keyword evidence="11" id="KW-0186">Copper</keyword>
<comment type="similarity">
    <text evidence="2">Belongs to the cytochrome c oxidase subunit 2 family.</text>
</comment>
<dbReference type="GO" id="GO:0004129">
    <property type="term" value="F:cytochrome-c oxidase activity"/>
    <property type="evidence" value="ECO:0007669"/>
    <property type="project" value="UniProtKB-EC"/>
</dbReference>
<keyword evidence="9" id="KW-0249">Electron transport</keyword>
<accession>A0A7J5B2U4</accession>
<comment type="subcellular location">
    <subcellularLocation>
        <location evidence="1">Membrane</location>
        <topology evidence="1">Multi-pass membrane protein</topology>
    </subcellularLocation>
</comment>
<dbReference type="GO" id="GO:0005507">
    <property type="term" value="F:copper ion binding"/>
    <property type="evidence" value="ECO:0007669"/>
    <property type="project" value="InterPro"/>
</dbReference>
<dbReference type="EC" id="7.1.1.9" evidence="3"/>
<name>A0A7J5B2U4_9MICO</name>
<evidence type="ECO:0000256" key="15">
    <source>
        <dbReference type="ARBA" id="ARBA00047816"/>
    </source>
</evidence>
<evidence type="ECO:0000313" key="19">
    <source>
        <dbReference type="EMBL" id="KAB1638333.1"/>
    </source>
</evidence>
<evidence type="ECO:0000256" key="5">
    <source>
        <dbReference type="ARBA" id="ARBA00022660"/>
    </source>
</evidence>
<evidence type="ECO:0000256" key="12">
    <source>
        <dbReference type="ARBA" id="ARBA00023136"/>
    </source>
</evidence>
<dbReference type="InterPro" id="IPR045187">
    <property type="entry name" value="CcO_II"/>
</dbReference>
<evidence type="ECO:0000256" key="2">
    <source>
        <dbReference type="ARBA" id="ARBA00007866"/>
    </source>
</evidence>
<comment type="function">
    <text evidence="13">Subunits I and II form the functional core of the enzyme complex. Electrons originating in cytochrome c are transferred via heme a and Cu(A) to the binuclear center formed by heme a3 and Cu(B).</text>
</comment>
<evidence type="ECO:0000259" key="18">
    <source>
        <dbReference type="PROSITE" id="PS50857"/>
    </source>
</evidence>
<keyword evidence="7" id="KW-0479">Metal-binding</keyword>
<evidence type="ECO:0000256" key="17">
    <source>
        <dbReference type="SAM" id="Phobius"/>
    </source>
</evidence>
<keyword evidence="19" id="KW-0560">Oxidoreductase</keyword>
<dbReference type="SUPFAM" id="SSF81464">
    <property type="entry name" value="Cytochrome c oxidase subunit II-like, transmembrane region"/>
    <property type="match status" value="1"/>
</dbReference>
<comment type="catalytic activity">
    <reaction evidence="15">
        <text>4 Fe(II)-[cytochrome c] + O2 + 8 H(+)(in) = 4 Fe(III)-[cytochrome c] + 2 H2O + 4 H(+)(out)</text>
        <dbReference type="Rhea" id="RHEA:11436"/>
        <dbReference type="Rhea" id="RHEA-COMP:10350"/>
        <dbReference type="Rhea" id="RHEA-COMP:14399"/>
        <dbReference type="ChEBI" id="CHEBI:15377"/>
        <dbReference type="ChEBI" id="CHEBI:15378"/>
        <dbReference type="ChEBI" id="CHEBI:15379"/>
        <dbReference type="ChEBI" id="CHEBI:29033"/>
        <dbReference type="ChEBI" id="CHEBI:29034"/>
        <dbReference type="EC" id="7.1.1.9"/>
    </reaction>
</comment>
<evidence type="ECO:0000256" key="3">
    <source>
        <dbReference type="ARBA" id="ARBA00012949"/>
    </source>
</evidence>
<dbReference type="InterPro" id="IPR001505">
    <property type="entry name" value="Copper_CuA"/>
</dbReference>
<dbReference type="PROSITE" id="PS50857">
    <property type="entry name" value="COX2_CUA"/>
    <property type="match status" value="1"/>
</dbReference>
<dbReference type="GO" id="GO:0016020">
    <property type="term" value="C:membrane"/>
    <property type="evidence" value="ECO:0007669"/>
    <property type="project" value="UniProtKB-SubCell"/>
</dbReference>
<dbReference type="Gene3D" id="1.10.287.90">
    <property type="match status" value="1"/>
</dbReference>
<dbReference type="InterPro" id="IPR036257">
    <property type="entry name" value="Cyt_c_oxidase_su2_TM_sf"/>
</dbReference>
<dbReference type="InterPro" id="IPR002429">
    <property type="entry name" value="CcO_II-like_C"/>
</dbReference>
<protein>
    <recommendedName>
        <fullName evidence="3">cytochrome-c oxidase</fullName>
        <ecNumber evidence="3">7.1.1.9</ecNumber>
    </recommendedName>
    <alternativeName>
        <fullName evidence="14">Cytochrome aa3 subunit 2</fullName>
    </alternativeName>
</protein>
<dbReference type="RefSeq" id="WP_104252846.1">
    <property type="nucleotide sequence ID" value="NZ_WBJX01000002.1"/>
</dbReference>
<dbReference type="PANTHER" id="PTHR22888">
    <property type="entry name" value="CYTOCHROME C OXIDASE, SUBUNIT II"/>
    <property type="match status" value="1"/>
</dbReference>
<dbReference type="EMBL" id="WBJX01000002">
    <property type="protein sequence ID" value="KAB1638333.1"/>
    <property type="molecule type" value="Genomic_DNA"/>
</dbReference>
<evidence type="ECO:0000256" key="10">
    <source>
        <dbReference type="ARBA" id="ARBA00022989"/>
    </source>
</evidence>
<feature type="region of interest" description="Disordered" evidence="16">
    <location>
        <begin position="294"/>
        <end position="317"/>
    </location>
</feature>
<dbReference type="GO" id="GO:0016491">
    <property type="term" value="F:oxidoreductase activity"/>
    <property type="evidence" value="ECO:0007669"/>
    <property type="project" value="UniProtKB-KW"/>
</dbReference>
<feature type="transmembrane region" description="Helical" evidence="17">
    <location>
        <begin position="59"/>
        <end position="84"/>
    </location>
</feature>
<dbReference type="AlphaFoldDB" id="A0A7J5B2U4"/>
<dbReference type="PANTHER" id="PTHR22888:SF9">
    <property type="entry name" value="CYTOCHROME C OXIDASE SUBUNIT 2"/>
    <property type="match status" value="1"/>
</dbReference>
<sequence length="317" mass="35669">MRHLERFAVRDTRRVKWFAAPIAAALILILAGCTSQELRGYMPGDPGVTNHSDAFTNFWVNSWIILLVVGGITWGLIIWASVLFRRRKGEKGLPAQLRYHMPIEILFTVVPVILVAGFFAFTVREEAPVVSNFAEEEQDVKIEVYGKQWAWDFNYLPTSNTEYDSGVYYEGIQAQEIREPSEGGERGAATGEIDEAALPKLVLPVGANVTLDIKSRDVIHSFWIVDFHYKIDNIPGHTNTMSFVPEREGTYMGKCAELCGEYHSMMLFQVEVVSQAEYNAYIAELRAAGNVGSHGDDYNRNQNLPGTDVPEFNHESE</sequence>
<keyword evidence="10 17" id="KW-1133">Transmembrane helix</keyword>
<proteinExistence type="inferred from homology"/>
<dbReference type="OrthoDB" id="9781261at2"/>
<keyword evidence="6 17" id="KW-0812">Transmembrane</keyword>
<evidence type="ECO:0000256" key="8">
    <source>
        <dbReference type="ARBA" id="ARBA00022967"/>
    </source>
</evidence>
<dbReference type="InterPro" id="IPR008972">
    <property type="entry name" value="Cupredoxin"/>
</dbReference>
<dbReference type="Pfam" id="PF00116">
    <property type="entry name" value="COX2"/>
    <property type="match status" value="1"/>
</dbReference>
<dbReference type="SUPFAM" id="SSF49503">
    <property type="entry name" value="Cupredoxins"/>
    <property type="match status" value="1"/>
</dbReference>
<gene>
    <name evidence="19" type="primary">coxB</name>
    <name evidence="19" type="ORF">F8O03_08015</name>
</gene>
<organism evidence="19 20">
    <name type="scientific">Pseudoclavibacter terrae</name>
    <dbReference type="NCBI Taxonomy" id="1530195"/>
    <lineage>
        <taxon>Bacteria</taxon>
        <taxon>Bacillati</taxon>
        <taxon>Actinomycetota</taxon>
        <taxon>Actinomycetes</taxon>
        <taxon>Micrococcales</taxon>
        <taxon>Microbacteriaceae</taxon>
        <taxon>Pseudoclavibacter</taxon>
    </lineage>
</organism>
<reference evidence="19 20" key="1">
    <citation type="submission" date="2019-09" db="EMBL/GenBank/DDBJ databases">
        <title>Phylogeny of genus Pseudoclavibacter and closely related genus.</title>
        <authorList>
            <person name="Li Y."/>
        </authorList>
    </citation>
    <scope>NUCLEOTIDE SEQUENCE [LARGE SCALE GENOMIC DNA]</scope>
    <source>
        <strain evidence="19 20">THG-MD12</strain>
    </source>
</reference>
<feature type="domain" description="Cytochrome oxidase subunit II copper A binding" evidence="18">
    <location>
        <begin position="137"/>
        <end position="284"/>
    </location>
</feature>
<dbReference type="InterPro" id="IPR014222">
    <property type="entry name" value="Cyt_c_oxidase_su2"/>
</dbReference>
<evidence type="ECO:0000256" key="11">
    <source>
        <dbReference type="ARBA" id="ARBA00023008"/>
    </source>
</evidence>
<dbReference type="Gene3D" id="2.60.40.420">
    <property type="entry name" value="Cupredoxins - blue copper proteins"/>
    <property type="match status" value="1"/>
</dbReference>
<comment type="caution">
    <text evidence="19">The sequence shown here is derived from an EMBL/GenBank/DDBJ whole genome shotgun (WGS) entry which is preliminary data.</text>
</comment>
<dbReference type="PRINTS" id="PR01166">
    <property type="entry name" value="CYCOXIDASEII"/>
</dbReference>
<evidence type="ECO:0000256" key="14">
    <source>
        <dbReference type="ARBA" id="ARBA00031399"/>
    </source>
</evidence>
<dbReference type="NCBIfam" id="TIGR02866">
    <property type="entry name" value="CoxB"/>
    <property type="match status" value="1"/>
</dbReference>
<evidence type="ECO:0000313" key="20">
    <source>
        <dbReference type="Proteomes" id="UP000490386"/>
    </source>
</evidence>
<evidence type="ECO:0000256" key="1">
    <source>
        <dbReference type="ARBA" id="ARBA00004141"/>
    </source>
</evidence>
<feature type="transmembrane region" description="Helical" evidence="17">
    <location>
        <begin position="105"/>
        <end position="123"/>
    </location>
</feature>
<evidence type="ECO:0000256" key="16">
    <source>
        <dbReference type="SAM" id="MobiDB-lite"/>
    </source>
</evidence>
<evidence type="ECO:0000256" key="4">
    <source>
        <dbReference type="ARBA" id="ARBA00022448"/>
    </source>
</evidence>
<dbReference type="GO" id="GO:0042773">
    <property type="term" value="P:ATP synthesis coupled electron transport"/>
    <property type="evidence" value="ECO:0007669"/>
    <property type="project" value="TreeGrafter"/>
</dbReference>
<evidence type="ECO:0000256" key="6">
    <source>
        <dbReference type="ARBA" id="ARBA00022692"/>
    </source>
</evidence>
<keyword evidence="5" id="KW-0679">Respiratory chain</keyword>
<evidence type="ECO:0000256" key="7">
    <source>
        <dbReference type="ARBA" id="ARBA00022723"/>
    </source>
</evidence>
<dbReference type="PROSITE" id="PS00078">
    <property type="entry name" value="COX2"/>
    <property type="match status" value="1"/>
</dbReference>